<evidence type="ECO:0000256" key="2">
    <source>
        <dbReference type="ARBA" id="ARBA00022478"/>
    </source>
</evidence>
<organism evidence="7 8">
    <name type="scientific">Malassezia vespertilionis</name>
    <dbReference type="NCBI Taxonomy" id="2020962"/>
    <lineage>
        <taxon>Eukaryota</taxon>
        <taxon>Fungi</taxon>
        <taxon>Dikarya</taxon>
        <taxon>Basidiomycota</taxon>
        <taxon>Ustilaginomycotina</taxon>
        <taxon>Malasseziomycetes</taxon>
        <taxon>Malasseziales</taxon>
        <taxon>Malasseziaceae</taxon>
        <taxon>Malassezia</taxon>
    </lineage>
</organism>
<evidence type="ECO:0000256" key="5">
    <source>
        <dbReference type="SAM" id="MobiDB-lite"/>
    </source>
</evidence>
<feature type="compositionally biased region" description="Basic residues" evidence="5">
    <location>
        <begin position="328"/>
        <end position="345"/>
    </location>
</feature>
<keyword evidence="2" id="KW-0240">DNA-directed RNA polymerase</keyword>
<reference evidence="7 8" key="1">
    <citation type="submission" date="2017-10" db="EMBL/GenBank/DDBJ databases">
        <title>A novel species of cold-tolerant Malassezia isolated from bats.</title>
        <authorList>
            <person name="Lorch J.M."/>
            <person name="Palmer J.M."/>
            <person name="Vanderwolf K.J."/>
            <person name="Schmidt K.Z."/>
            <person name="Verant M.L."/>
            <person name="Weller T.J."/>
            <person name="Blehert D.S."/>
        </authorList>
    </citation>
    <scope>NUCLEOTIDE SEQUENCE [LARGE SCALE GENOMIC DNA]</scope>
    <source>
        <strain evidence="7 8">NWHC:44797-103</strain>
    </source>
</reference>
<feature type="compositionally biased region" description="Polar residues" evidence="5">
    <location>
        <begin position="307"/>
        <end position="322"/>
    </location>
</feature>
<comment type="subcellular location">
    <subcellularLocation>
        <location evidence="1">Nucleus</location>
    </subcellularLocation>
</comment>
<evidence type="ECO:0000256" key="3">
    <source>
        <dbReference type="ARBA" id="ARBA00023163"/>
    </source>
</evidence>
<feature type="region of interest" description="Disordered" evidence="5">
    <location>
        <begin position="216"/>
        <end position="384"/>
    </location>
</feature>
<dbReference type="GO" id="GO:0005736">
    <property type="term" value="C:RNA polymerase I complex"/>
    <property type="evidence" value="ECO:0007669"/>
    <property type="project" value="TreeGrafter"/>
</dbReference>
<proteinExistence type="predicted"/>
<dbReference type="Gene3D" id="3.30.1490.120">
    <property type="entry name" value="RNA polymerase Rpb7-like, N-terminal domain"/>
    <property type="match status" value="1"/>
</dbReference>
<accession>A0A2N1JFG4</accession>
<dbReference type="InterPro" id="IPR041178">
    <property type="entry name" value="RPA43_OB"/>
</dbReference>
<dbReference type="PANTHER" id="PTHR12709:SF5">
    <property type="entry name" value="DNA-DIRECTED RNA POLYMERASE I SUBUNIT RPA43"/>
    <property type="match status" value="1"/>
</dbReference>
<dbReference type="InterPro" id="IPR036898">
    <property type="entry name" value="RNA_pol_Rpb7-like_N_sf"/>
</dbReference>
<dbReference type="AlphaFoldDB" id="A0A2N1JFG4"/>
<evidence type="ECO:0000259" key="6">
    <source>
        <dbReference type="Pfam" id="PF17875"/>
    </source>
</evidence>
<dbReference type="PANTHER" id="PTHR12709">
    <property type="entry name" value="DNA-DIRECTED RNA POLYMERASE II, III"/>
    <property type="match status" value="1"/>
</dbReference>
<dbReference type="Proteomes" id="UP000232875">
    <property type="component" value="Unassembled WGS sequence"/>
</dbReference>
<gene>
    <name evidence="7" type="ORF">MVES_000951</name>
</gene>
<feature type="domain" description="RPA43 OB" evidence="6">
    <location>
        <begin position="95"/>
        <end position="195"/>
    </location>
</feature>
<evidence type="ECO:0000313" key="7">
    <source>
        <dbReference type="EMBL" id="PKI85304.1"/>
    </source>
</evidence>
<dbReference type="Pfam" id="PF17875">
    <property type="entry name" value="RPA43_OB"/>
    <property type="match status" value="1"/>
</dbReference>
<evidence type="ECO:0000256" key="1">
    <source>
        <dbReference type="ARBA" id="ARBA00004123"/>
    </source>
</evidence>
<dbReference type="EMBL" id="KZ454988">
    <property type="protein sequence ID" value="PKI85304.1"/>
    <property type="molecule type" value="Genomic_DNA"/>
</dbReference>
<evidence type="ECO:0000256" key="4">
    <source>
        <dbReference type="ARBA" id="ARBA00023242"/>
    </source>
</evidence>
<name>A0A2N1JFG4_9BASI</name>
<feature type="compositionally biased region" description="Acidic residues" evidence="5">
    <location>
        <begin position="269"/>
        <end position="301"/>
    </location>
</feature>
<keyword evidence="3" id="KW-0804">Transcription</keyword>
<dbReference type="InterPro" id="IPR045113">
    <property type="entry name" value="Rpb7-like"/>
</dbReference>
<protein>
    <recommendedName>
        <fullName evidence="6">RPA43 OB domain-containing protein</fullName>
    </recommendedName>
</protein>
<dbReference type="GO" id="GO:0006352">
    <property type="term" value="P:DNA-templated transcription initiation"/>
    <property type="evidence" value="ECO:0007669"/>
    <property type="project" value="InterPro"/>
</dbReference>
<dbReference type="GO" id="GO:0006362">
    <property type="term" value="P:transcription elongation by RNA polymerase I"/>
    <property type="evidence" value="ECO:0007669"/>
    <property type="project" value="TreeGrafter"/>
</dbReference>
<dbReference type="OrthoDB" id="10250504at2759"/>
<dbReference type="Gene3D" id="2.40.50.1060">
    <property type="match status" value="1"/>
</dbReference>
<dbReference type="STRING" id="2020962.A0A2N1JFG4"/>
<sequence>MAKEWQREGAVEGVLSGLAKISATMNLAIPPVWMGDAGASMMDQLDTLVMRYIPQLEGVLITHSDAHFKSALGEIYGDSAFAEAPVAFRALVWRPEIGMMLEGVITLSSPSHVSLLLHDTFNAAISAEHLPVGEWEFAYYEEGAVQRSDPNDRSLGLWRHKKTGSPLGGNEHKLLFTVISMTVANRMLSLHGSLLKDPFSVAPPRPGSLSFDQALAEAEHVEEPEEAVEVTHEESMFLAEPAPRKVRWDDSDATSEEEDKAAADRSEEVEIEDDAEDSDEDQDSYDEPVVDTDEMSSDEETLPVINETGTTTEETLQMQDDINVTKAEKKRKKDRKEKKGKKEKRDKKEEKSHKEKNKPGASRSSKRSAKEEYEKPKKKKRTNA</sequence>
<keyword evidence="4" id="KW-0539">Nucleus</keyword>
<evidence type="ECO:0000313" key="8">
    <source>
        <dbReference type="Proteomes" id="UP000232875"/>
    </source>
</evidence>
<keyword evidence="8" id="KW-1185">Reference proteome</keyword>